<protein>
    <submittedName>
        <fullName evidence="1">Uncharacterized protein</fullName>
    </submittedName>
</protein>
<reference evidence="1" key="1">
    <citation type="submission" date="2016-07" db="EMBL/GenBank/DDBJ databases">
        <title>Microvirga ossetica sp. nov. a new species of rhizobia isolated from root nodules of the legume species Vicia alpestris Steven originated from North Ossetia region in the Caucasus.</title>
        <authorList>
            <person name="Safronova V.I."/>
            <person name="Kuznetsova I.G."/>
            <person name="Sazanova A.L."/>
            <person name="Belimov A."/>
            <person name="Andronov E."/>
            <person name="Osledkin Y.S."/>
            <person name="Onishchuk O.P."/>
            <person name="Kurchak O.N."/>
            <person name="Shaposhnikov A.I."/>
            <person name="Willems A."/>
            <person name="Tikhonovich I.A."/>
        </authorList>
    </citation>
    <scope>NUCLEOTIDE SEQUENCE [LARGE SCALE GENOMIC DNA]</scope>
    <source>
        <strain evidence="1">V5/3M</strain>
        <plasmid evidence="1">unnamed1</plasmid>
    </source>
</reference>
<evidence type="ECO:0000313" key="1">
    <source>
        <dbReference type="EMBL" id="ANY82144.1"/>
    </source>
</evidence>
<accession>A0A1B2EQ83</accession>
<organism evidence="1">
    <name type="scientific">Microvirga ossetica</name>
    <dbReference type="NCBI Taxonomy" id="1882682"/>
    <lineage>
        <taxon>Bacteria</taxon>
        <taxon>Pseudomonadati</taxon>
        <taxon>Pseudomonadota</taxon>
        <taxon>Alphaproteobacteria</taxon>
        <taxon>Hyphomicrobiales</taxon>
        <taxon>Methylobacteriaceae</taxon>
        <taxon>Microvirga</taxon>
    </lineage>
</organism>
<keyword evidence="1" id="KW-0614">Plasmid</keyword>
<dbReference type="KEGG" id="moc:BB934_27690"/>
<name>A0A1B2EQ83_9HYPH</name>
<geneLocation type="plasmid" evidence="1">
    <name>unnamed1</name>
</geneLocation>
<sequence length="62" mass="7058">MLHLFVLSGQLSWLTETLMLRPDELDSMQLGPVPCHSSPKPQAKTRGLKLKLGRQVDRDCER</sequence>
<proteinExistence type="predicted"/>
<dbReference type="EMBL" id="CP016617">
    <property type="protein sequence ID" value="ANY82144.1"/>
    <property type="molecule type" value="Genomic_DNA"/>
</dbReference>
<dbReference type="AlphaFoldDB" id="A0A1B2EQ83"/>
<gene>
    <name evidence="1" type="ORF">BB934_27690</name>
</gene>